<keyword evidence="1" id="KW-0472">Membrane</keyword>
<evidence type="ECO:0000256" key="1">
    <source>
        <dbReference type="SAM" id="Phobius"/>
    </source>
</evidence>
<reference evidence="2" key="1">
    <citation type="journal article" date="2021" name="Proc. Natl. Acad. Sci. U.S.A.">
        <title>A Catalog of Tens of Thousands of Viruses from Human Metagenomes Reveals Hidden Associations with Chronic Diseases.</title>
        <authorList>
            <person name="Tisza M.J."/>
            <person name="Buck C.B."/>
        </authorList>
    </citation>
    <scope>NUCLEOTIDE SEQUENCE</scope>
    <source>
        <strain evidence="2">CtMBu2</strain>
    </source>
</reference>
<evidence type="ECO:0000313" key="2">
    <source>
        <dbReference type="EMBL" id="DAF58234.1"/>
    </source>
</evidence>
<organism evidence="2">
    <name type="scientific">Siphoviridae sp. ctMBu2</name>
    <dbReference type="NCBI Taxonomy" id="2827853"/>
    <lineage>
        <taxon>Viruses</taxon>
        <taxon>Duplodnaviria</taxon>
        <taxon>Heunggongvirae</taxon>
        <taxon>Uroviricota</taxon>
        <taxon>Caudoviricetes</taxon>
    </lineage>
</organism>
<sequence length="61" mass="6593">MNSKILASTATRPAARGASVRLGRRGYRPTHAKVILYAGIAASEVTVLTMNSQLMYAVMLR</sequence>
<proteinExistence type="predicted"/>
<name>A0A8S5T637_9CAUD</name>
<keyword evidence="1" id="KW-0812">Transmembrane</keyword>
<dbReference type="EMBL" id="BK032748">
    <property type="protein sequence ID" value="DAF58234.1"/>
    <property type="molecule type" value="Genomic_DNA"/>
</dbReference>
<accession>A0A8S5T637</accession>
<feature type="transmembrane region" description="Helical" evidence="1">
    <location>
        <begin position="34"/>
        <end position="59"/>
    </location>
</feature>
<keyword evidence="1" id="KW-1133">Transmembrane helix</keyword>
<protein>
    <submittedName>
        <fullName evidence="2">Uncharacterized protein</fullName>
    </submittedName>
</protein>